<feature type="transmembrane region" description="Helical" evidence="1">
    <location>
        <begin position="7"/>
        <end position="28"/>
    </location>
</feature>
<accession>X1ETJ0</accession>
<keyword evidence="1" id="KW-1133">Transmembrane helix</keyword>
<dbReference type="EMBL" id="BART01041153">
    <property type="protein sequence ID" value="GAH23615.1"/>
    <property type="molecule type" value="Genomic_DNA"/>
</dbReference>
<keyword evidence="1" id="KW-0812">Transmembrane</keyword>
<reference evidence="2" key="1">
    <citation type="journal article" date="2014" name="Front. Microbiol.">
        <title>High frequency of phylogenetically diverse reductive dehalogenase-homologous genes in deep subseafloor sedimentary metagenomes.</title>
        <authorList>
            <person name="Kawai M."/>
            <person name="Futagami T."/>
            <person name="Toyoda A."/>
            <person name="Takaki Y."/>
            <person name="Nishi S."/>
            <person name="Hori S."/>
            <person name="Arai W."/>
            <person name="Tsubouchi T."/>
            <person name="Morono Y."/>
            <person name="Uchiyama I."/>
            <person name="Ito T."/>
            <person name="Fujiyama A."/>
            <person name="Inagaki F."/>
            <person name="Takami H."/>
        </authorList>
    </citation>
    <scope>NUCLEOTIDE SEQUENCE</scope>
    <source>
        <strain evidence="2">Expedition CK06-06</strain>
    </source>
</reference>
<keyword evidence="1" id="KW-0472">Membrane</keyword>
<sequence>SHQKQKQALALIVLFGIVFEGLFFYHYLFLDISLLGVIHPDRPFSADLGYFLII</sequence>
<comment type="caution">
    <text evidence="2">The sequence shown here is derived from an EMBL/GenBank/DDBJ whole genome shotgun (WGS) entry which is preliminary data.</text>
</comment>
<feature type="non-terminal residue" evidence="2">
    <location>
        <position position="1"/>
    </location>
</feature>
<evidence type="ECO:0000313" key="2">
    <source>
        <dbReference type="EMBL" id="GAH23615.1"/>
    </source>
</evidence>
<dbReference type="AlphaFoldDB" id="X1ETJ0"/>
<evidence type="ECO:0000256" key="1">
    <source>
        <dbReference type="SAM" id="Phobius"/>
    </source>
</evidence>
<proteinExistence type="predicted"/>
<name>X1ETJ0_9ZZZZ</name>
<organism evidence="2">
    <name type="scientific">marine sediment metagenome</name>
    <dbReference type="NCBI Taxonomy" id="412755"/>
    <lineage>
        <taxon>unclassified sequences</taxon>
        <taxon>metagenomes</taxon>
        <taxon>ecological metagenomes</taxon>
    </lineage>
</organism>
<protein>
    <submittedName>
        <fullName evidence="2">Uncharacterized protein</fullName>
    </submittedName>
</protein>
<gene>
    <name evidence="2" type="ORF">S01H4_66444</name>
</gene>